<dbReference type="AlphaFoldDB" id="A0A239AAK7"/>
<evidence type="ECO:0000313" key="1">
    <source>
        <dbReference type="EMBL" id="SNR92569.1"/>
    </source>
</evidence>
<dbReference type="RefSeq" id="WP_089372085.1">
    <property type="nucleotide sequence ID" value="NZ_BMEP01000007.1"/>
</dbReference>
<dbReference type="EMBL" id="FZNY01000004">
    <property type="protein sequence ID" value="SNR92569.1"/>
    <property type="molecule type" value="Genomic_DNA"/>
</dbReference>
<proteinExistence type="predicted"/>
<keyword evidence="2" id="KW-1185">Reference proteome</keyword>
<dbReference type="Proteomes" id="UP000198379">
    <property type="component" value="Unassembled WGS sequence"/>
</dbReference>
<gene>
    <name evidence="1" type="ORF">SAMN06265376_104279</name>
</gene>
<name>A0A239AAK7_9FLAO</name>
<accession>A0A239AAK7</accession>
<reference evidence="1 2" key="1">
    <citation type="submission" date="2017-06" db="EMBL/GenBank/DDBJ databases">
        <authorList>
            <person name="Kim H.J."/>
            <person name="Triplett B.A."/>
        </authorList>
    </citation>
    <scope>NUCLEOTIDE SEQUENCE [LARGE SCALE GENOMIC DNA]</scope>
    <source>
        <strain evidence="1 2">DSM 25597</strain>
    </source>
</reference>
<dbReference type="OrthoDB" id="1161235at2"/>
<protein>
    <submittedName>
        <fullName evidence="1">Uncharacterized protein</fullName>
    </submittedName>
</protein>
<organism evidence="1 2">
    <name type="scientific">Dokdonia pacifica</name>
    <dbReference type="NCBI Taxonomy" id="1627892"/>
    <lineage>
        <taxon>Bacteria</taxon>
        <taxon>Pseudomonadati</taxon>
        <taxon>Bacteroidota</taxon>
        <taxon>Flavobacteriia</taxon>
        <taxon>Flavobacteriales</taxon>
        <taxon>Flavobacteriaceae</taxon>
        <taxon>Dokdonia</taxon>
    </lineage>
</organism>
<sequence>MQTQQKKINPETSKFLEVIDEIKNTNRLLDANPKTYSAIAGIIYPSDRTIFTKLKKGVRKKIPLDALVNLATYFKVDMNYIFFEGFDMNYFPEIVMNSDNKKTIDTTVSLEQLKTINKNEHNALALAMSLYEKLAKVMEKLELTIENQSVSKIK</sequence>
<evidence type="ECO:0000313" key="2">
    <source>
        <dbReference type="Proteomes" id="UP000198379"/>
    </source>
</evidence>